<name>A0A2B7ZAC0_9EURO</name>
<feature type="region of interest" description="Disordered" evidence="10">
    <location>
        <begin position="317"/>
        <end position="354"/>
    </location>
</feature>
<gene>
    <name evidence="13" type="ORF">GX50_07477</name>
</gene>
<evidence type="ECO:0000256" key="9">
    <source>
        <dbReference type="ARBA" id="ARBA00023201"/>
    </source>
</evidence>
<comment type="caution">
    <text evidence="13">The sequence shown here is derived from an EMBL/GenBank/DDBJ whole genome shotgun (WGS) entry which is preliminary data.</text>
</comment>
<feature type="transmembrane region" description="Helical" evidence="11">
    <location>
        <begin position="164"/>
        <end position="185"/>
    </location>
</feature>
<dbReference type="PANTHER" id="PTHR43562:SF3">
    <property type="entry name" value="SODIUM ION_PROTON EXCHANGER (EUROFUNG)"/>
    <property type="match status" value="1"/>
</dbReference>
<keyword evidence="4 11" id="KW-0812">Transmembrane</keyword>
<sequence length="635" mass="67510">MSTTEQKTALPYHEPPILTLLTHSSFLLLLNIVNYLLDYSIYCGLLGQLFIGVAWGLPGAQLLDIKTQEVVGALGYIGLILVVYEGGLSTSPPSLLANLPLSTAVALTGIALPMALSFAVLPALLPTTTPLQAFAAGAALCSTSLGTTFTVLNASGLVKTRLGTVLSCAAMMDDVVGLVLVKVIADLGGGRGRGAKGGGNEIGAVVVVRPVVVSVGALVIVVGGCWGVGWLRGRFGGREMGKGKGKEGLIKKVGGMDSFLGALRIGGSHVVFVVHTAVLIGFVTAAVYAGTSGLFAAYMAGAAISWWDCVSLPSDQPSSRQADTEGCRAASSGGERSEGASTQTVDRRSDSSDRHMDRITGLEIYERYYSPVVERILKPFFFASIGFAIPMKDLFKGPIIWRGIVYTILMTLGKLLTGIWLVRLDFGIPPTPALSKRLHSSSAFSPWLSKLWCVWMPQKEDEKKSTTATDEQHIRNNGKNDINDHDNDSHATTNATRTRLHRPQQEEQQQQQHSTITRWSPSKWSRPRSLYPASILGMAMVARGEIGFLISSLGESSGVFSPAETSSSSSGVNNNEGKLLAAASDIYLVITWAIMLCTIVGPVSVGTLVKRVKRLQEAHKSGGGGDDPLGIWGLL</sequence>
<evidence type="ECO:0000313" key="14">
    <source>
        <dbReference type="Proteomes" id="UP000226031"/>
    </source>
</evidence>
<feature type="region of interest" description="Disordered" evidence="10">
    <location>
        <begin position="463"/>
        <end position="526"/>
    </location>
</feature>
<feature type="transmembrane region" description="Helical" evidence="11">
    <location>
        <begin position="586"/>
        <end position="609"/>
    </location>
</feature>
<dbReference type="Proteomes" id="UP000226031">
    <property type="component" value="Unassembled WGS sequence"/>
</dbReference>
<evidence type="ECO:0000256" key="8">
    <source>
        <dbReference type="ARBA" id="ARBA00023136"/>
    </source>
</evidence>
<dbReference type="VEuPathDB" id="FungiDB:EMCG_01937"/>
<evidence type="ECO:0000259" key="12">
    <source>
        <dbReference type="Pfam" id="PF00999"/>
    </source>
</evidence>
<keyword evidence="3" id="KW-0050">Antiport</keyword>
<dbReference type="PANTHER" id="PTHR43562">
    <property type="entry name" value="NAPA-TYPE SODIUM/HYDROGEN ANTIPORTER"/>
    <property type="match status" value="1"/>
</dbReference>
<evidence type="ECO:0000256" key="1">
    <source>
        <dbReference type="ARBA" id="ARBA00004141"/>
    </source>
</evidence>
<dbReference type="AlphaFoldDB" id="A0A2B7ZAC0"/>
<dbReference type="Gene3D" id="1.20.1530.20">
    <property type="match status" value="2"/>
</dbReference>
<proteinExistence type="predicted"/>
<keyword evidence="6" id="KW-0915">Sodium</keyword>
<dbReference type="EMBL" id="PDND01000213">
    <property type="protein sequence ID" value="PGH29777.1"/>
    <property type="molecule type" value="Genomic_DNA"/>
</dbReference>
<keyword evidence="5 11" id="KW-1133">Transmembrane helix</keyword>
<evidence type="ECO:0000256" key="5">
    <source>
        <dbReference type="ARBA" id="ARBA00022989"/>
    </source>
</evidence>
<feature type="transmembrane region" description="Helical" evidence="11">
    <location>
        <begin position="270"/>
        <end position="289"/>
    </location>
</feature>
<evidence type="ECO:0000256" key="2">
    <source>
        <dbReference type="ARBA" id="ARBA00022448"/>
    </source>
</evidence>
<comment type="subcellular location">
    <subcellularLocation>
        <location evidence="1">Membrane</location>
        <topology evidence="1">Multi-pass membrane protein</topology>
    </subcellularLocation>
</comment>
<protein>
    <recommendedName>
        <fullName evidence="12">Cation/H+ exchanger transmembrane domain-containing protein</fullName>
    </recommendedName>
</protein>
<feature type="transmembrane region" description="Helical" evidence="11">
    <location>
        <begin position="99"/>
        <end position="125"/>
    </location>
</feature>
<keyword evidence="7" id="KW-0406">Ion transport</keyword>
<feature type="transmembrane region" description="Helical" evidence="11">
    <location>
        <begin position="39"/>
        <end position="58"/>
    </location>
</feature>
<accession>A0A2B7ZAC0</accession>
<evidence type="ECO:0000313" key="13">
    <source>
        <dbReference type="EMBL" id="PGH29777.1"/>
    </source>
</evidence>
<feature type="transmembrane region" description="Helical" evidence="11">
    <location>
        <begin position="205"/>
        <end position="231"/>
    </location>
</feature>
<keyword evidence="9" id="KW-0739">Sodium transport</keyword>
<evidence type="ECO:0000256" key="7">
    <source>
        <dbReference type="ARBA" id="ARBA00023065"/>
    </source>
</evidence>
<dbReference type="GO" id="GO:0016020">
    <property type="term" value="C:membrane"/>
    <property type="evidence" value="ECO:0007669"/>
    <property type="project" value="UniProtKB-SubCell"/>
</dbReference>
<evidence type="ECO:0000256" key="4">
    <source>
        <dbReference type="ARBA" id="ARBA00022692"/>
    </source>
</evidence>
<dbReference type="InterPro" id="IPR006153">
    <property type="entry name" value="Cation/H_exchanger_TM"/>
</dbReference>
<keyword evidence="2" id="KW-0813">Transport</keyword>
<dbReference type="GO" id="GO:1902600">
    <property type="term" value="P:proton transmembrane transport"/>
    <property type="evidence" value="ECO:0007669"/>
    <property type="project" value="InterPro"/>
</dbReference>
<evidence type="ECO:0000256" key="6">
    <source>
        <dbReference type="ARBA" id="ARBA00023053"/>
    </source>
</evidence>
<evidence type="ECO:0000256" key="10">
    <source>
        <dbReference type="SAM" id="MobiDB-lite"/>
    </source>
</evidence>
<dbReference type="Pfam" id="PF00999">
    <property type="entry name" value="Na_H_Exchanger"/>
    <property type="match status" value="1"/>
</dbReference>
<feature type="transmembrane region" description="Helical" evidence="11">
    <location>
        <begin position="399"/>
        <end position="422"/>
    </location>
</feature>
<feature type="compositionally biased region" description="Basic and acidic residues" evidence="10">
    <location>
        <begin position="345"/>
        <end position="354"/>
    </location>
</feature>
<feature type="transmembrane region" description="Helical" evidence="11">
    <location>
        <begin position="131"/>
        <end position="152"/>
    </location>
</feature>
<dbReference type="InterPro" id="IPR038770">
    <property type="entry name" value="Na+/solute_symporter_sf"/>
</dbReference>
<feature type="compositionally biased region" description="Low complexity" evidence="10">
    <location>
        <begin position="506"/>
        <end position="526"/>
    </location>
</feature>
<dbReference type="GO" id="GO:0015297">
    <property type="term" value="F:antiporter activity"/>
    <property type="evidence" value="ECO:0007669"/>
    <property type="project" value="UniProtKB-KW"/>
</dbReference>
<reference evidence="13 14" key="1">
    <citation type="submission" date="2017-10" db="EMBL/GenBank/DDBJ databases">
        <title>Comparative genomics in systemic dimorphic fungi from Ajellomycetaceae.</title>
        <authorList>
            <person name="Munoz J.F."/>
            <person name="Mcewen J.G."/>
            <person name="Clay O.K."/>
            <person name="Cuomo C.A."/>
        </authorList>
    </citation>
    <scope>NUCLEOTIDE SEQUENCE [LARGE SCALE GENOMIC DNA]</scope>
    <source>
        <strain evidence="13 14">UAMH4076</strain>
    </source>
</reference>
<feature type="domain" description="Cation/H+ exchanger transmembrane" evidence="12">
    <location>
        <begin position="45"/>
        <end position="226"/>
    </location>
</feature>
<dbReference type="GO" id="GO:0006814">
    <property type="term" value="P:sodium ion transport"/>
    <property type="evidence" value="ECO:0007669"/>
    <property type="project" value="UniProtKB-KW"/>
</dbReference>
<feature type="compositionally biased region" description="Basic and acidic residues" evidence="10">
    <location>
        <begin position="463"/>
        <end position="474"/>
    </location>
</feature>
<organism evidence="13 14">
    <name type="scientific">[Emmonsia] crescens</name>
    <dbReference type="NCBI Taxonomy" id="73230"/>
    <lineage>
        <taxon>Eukaryota</taxon>
        <taxon>Fungi</taxon>
        <taxon>Dikarya</taxon>
        <taxon>Ascomycota</taxon>
        <taxon>Pezizomycotina</taxon>
        <taxon>Eurotiomycetes</taxon>
        <taxon>Eurotiomycetidae</taxon>
        <taxon>Onygenales</taxon>
        <taxon>Ajellomycetaceae</taxon>
        <taxon>Emergomyces</taxon>
    </lineage>
</organism>
<evidence type="ECO:0000256" key="11">
    <source>
        <dbReference type="SAM" id="Phobius"/>
    </source>
</evidence>
<keyword evidence="14" id="KW-1185">Reference proteome</keyword>
<feature type="transmembrane region" description="Helical" evidence="11">
    <location>
        <begin position="70"/>
        <end position="87"/>
    </location>
</feature>
<keyword evidence="8 11" id="KW-0472">Membrane</keyword>
<evidence type="ECO:0000256" key="3">
    <source>
        <dbReference type="ARBA" id="ARBA00022449"/>
    </source>
</evidence>